<evidence type="ECO:0000313" key="6">
    <source>
        <dbReference type="Proteomes" id="UP001300502"/>
    </source>
</evidence>
<keyword evidence="2" id="KW-0539">Nucleus</keyword>
<comment type="caution">
    <text evidence="5">The sequence shown here is derived from an EMBL/GenBank/DDBJ whole genome shotgun (WGS) entry which is preliminary data.</text>
</comment>
<evidence type="ECO:0000313" key="5">
    <source>
        <dbReference type="EMBL" id="KAK4528519.1"/>
    </source>
</evidence>
<feature type="region of interest" description="Disordered" evidence="3">
    <location>
        <begin position="1"/>
        <end position="80"/>
    </location>
</feature>
<dbReference type="AlphaFoldDB" id="A0AAV9IMM9"/>
<comment type="subcellular location">
    <subcellularLocation>
        <location evidence="1">Nucleus</location>
    </subcellularLocation>
</comment>
<dbReference type="EMBL" id="JANCYU010000065">
    <property type="protein sequence ID" value="KAK4528519.1"/>
    <property type="molecule type" value="Genomic_DNA"/>
</dbReference>
<feature type="domain" description="FAM192A/Fyv6 N-terminal" evidence="4">
    <location>
        <begin position="44"/>
        <end position="109"/>
    </location>
</feature>
<evidence type="ECO:0000256" key="1">
    <source>
        <dbReference type="ARBA" id="ARBA00004123"/>
    </source>
</evidence>
<reference evidence="5 6" key="1">
    <citation type="submission" date="2022-07" db="EMBL/GenBank/DDBJ databases">
        <title>Genome-wide signatures of adaptation to extreme environments.</title>
        <authorList>
            <person name="Cho C.H."/>
            <person name="Yoon H.S."/>
        </authorList>
    </citation>
    <scope>NUCLEOTIDE SEQUENCE [LARGE SCALE GENOMIC DNA]</scope>
    <source>
        <strain evidence="5 6">108.79 E11</strain>
    </source>
</reference>
<feature type="region of interest" description="Disordered" evidence="3">
    <location>
        <begin position="121"/>
        <end position="195"/>
    </location>
</feature>
<evidence type="ECO:0000259" key="4">
    <source>
        <dbReference type="Pfam" id="PF10187"/>
    </source>
</evidence>
<name>A0AAV9IMM9_9RHOD</name>
<feature type="compositionally biased region" description="Acidic residues" evidence="3">
    <location>
        <begin position="184"/>
        <end position="195"/>
    </location>
</feature>
<dbReference type="Proteomes" id="UP001300502">
    <property type="component" value="Unassembled WGS sequence"/>
</dbReference>
<dbReference type="InterPro" id="IPR019331">
    <property type="entry name" value="FAM192A/Fyv6_N"/>
</dbReference>
<evidence type="ECO:0000256" key="3">
    <source>
        <dbReference type="SAM" id="MobiDB-lite"/>
    </source>
</evidence>
<organism evidence="5 6">
    <name type="scientific">Galdieria yellowstonensis</name>
    <dbReference type="NCBI Taxonomy" id="3028027"/>
    <lineage>
        <taxon>Eukaryota</taxon>
        <taxon>Rhodophyta</taxon>
        <taxon>Bangiophyceae</taxon>
        <taxon>Galdieriales</taxon>
        <taxon>Galdieriaceae</taxon>
        <taxon>Galdieria</taxon>
    </lineage>
</organism>
<gene>
    <name evidence="5" type="ORF">GAYE_SCF59G6463</name>
</gene>
<sequence length="195" mass="22339">MSTHPTKVARQRSVEQVFPKTSSTTKEEGYEKFIGQGKGLSSFQNKEKEDKSLYEQLRQQRNKDEDSDWDETSGSIRAPAVLEDEDVEFLEQLKKKKDESFRSLDEQVEKFKERRHNLVLVTAEEEQSTKQPQETKDNSTSTVSAPTAEKRKLSRLPSYLKAKEKRSKVEASQSCTIPSLIPYVDDEASEDESQA</sequence>
<protein>
    <recommendedName>
        <fullName evidence="4">FAM192A/Fyv6 N-terminal domain-containing protein</fullName>
    </recommendedName>
</protein>
<keyword evidence="6" id="KW-1185">Reference proteome</keyword>
<accession>A0AAV9IMM9</accession>
<dbReference type="GO" id="GO:0005634">
    <property type="term" value="C:nucleus"/>
    <property type="evidence" value="ECO:0007669"/>
    <property type="project" value="UniProtKB-SubCell"/>
</dbReference>
<evidence type="ECO:0000256" key="2">
    <source>
        <dbReference type="ARBA" id="ARBA00023242"/>
    </source>
</evidence>
<dbReference type="Pfam" id="PF10187">
    <property type="entry name" value="FAM192A_Fyv6_N"/>
    <property type="match status" value="1"/>
</dbReference>
<proteinExistence type="predicted"/>